<feature type="compositionally biased region" description="Basic and acidic residues" evidence="1">
    <location>
        <begin position="98"/>
        <end position="111"/>
    </location>
</feature>
<accession>A0AAV7YR12</accession>
<gene>
    <name evidence="2" type="ORF">M0812_20864</name>
</gene>
<feature type="compositionally biased region" description="Polar residues" evidence="1">
    <location>
        <begin position="30"/>
        <end position="47"/>
    </location>
</feature>
<dbReference type="Proteomes" id="UP001146793">
    <property type="component" value="Unassembled WGS sequence"/>
</dbReference>
<organism evidence="2 3">
    <name type="scientific">Anaeramoeba flamelloides</name>
    <dbReference type="NCBI Taxonomy" id="1746091"/>
    <lineage>
        <taxon>Eukaryota</taxon>
        <taxon>Metamonada</taxon>
        <taxon>Anaeramoebidae</taxon>
        <taxon>Anaeramoeba</taxon>
    </lineage>
</organism>
<feature type="region of interest" description="Disordered" evidence="1">
    <location>
        <begin position="459"/>
        <end position="487"/>
    </location>
</feature>
<feature type="compositionally biased region" description="Polar residues" evidence="1">
    <location>
        <begin position="128"/>
        <end position="140"/>
    </location>
</feature>
<evidence type="ECO:0000256" key="1">
    <source>
        <dbReference type="SAM" id="MobiDB-lite"/>
    </source>
</evidence>
<feature type="compositionally biased region" description="Basic residues" evidence="1">
    <location>
        <begin position="272"/>
        <end position="282"/>
    </location>
</feature>
<dbReference type="EMBL" id="JANTQA010000047">
    <property type="protein sequence ID" value="KAJ3431939.1"/>
    <property type="molecule type" value="Genomic_DNA"/>
</dbReference>
<feature type="compositionally biased region" description="Low complexity" evidence="1">
    <location>
        <begin position="471"/>
        <end position="485"/>
    </location>
</feature>
<sequence length="697" mass="80591">MTQTANQTNQTLIQENQIVTEENQLTFEIGSNISTPNKIDLGENSNNETDDQLQEQPEIQIKVNTTTTTTTNNKTNTKKEIPKKKIQVTNTTNSSPKTTEKKLFAKTEKKNQKTKPRTLYTTEKPKRSPTNNKTNTGNNSHKLKSEGANQKNLKIKTKNLSSTGNGHEGSLGKTLKKSPLKSPYKSPKKSPRLLYVSQKNPKKKRLSPRLSNPNFSKTKAKTKTKTNVSKPKPKSKNSTRFHSSNSPPKKTAFRKKYVKTLPPKKNQINKNNKQKQNPKQKQKQQPNQIAKKRLAYSQLNKKSPIKKKLKKKVDRNNSIYDDLEIDPNFETRLKTPIQERILKRKMGLSKLDKKTEKRVLKHREITLDESFSDFPELEKERINKIKKLKTTDLNRIKMEQFKQFLSQFDIDFLKQNQKEIEREINKERRFLGKEERQKNRKTKYNADPKKVRKKLKRFQEINDQQDHSIASKTTKNNTSNTNQQKGMNNKCGIQHKQNGNGNGNVTVNVNGKGNGNGNVNKKSKIKLITKSDMPQLPNVQGEMRYNPDTQEWEGNEHELDAFDLKGPTLISNIDSTMTFTEFNGMKFNAEKHKWEGNDDEIDWGDSSEDEDFLNSANSMELDQLNNAQKNSNLAINSRYKIKNTFLLDEKTRTKFDNLEKSNKSLMRNWSVDESLFESKFSIRKFSLSYIVEKSKFL</sequence>
<feature type="region of interest" description="Disordered" evidence="1">
    <location>
        <begin position="30"/>
        <end position="311"/>
    </location>
</feature>
<comment type="caution">
    <text evidence="2">The sequence shown here is derived from an EMBL/GenBank/DDBJ whole genome shotgun (WGS) entry which is preliminary data.</text>
</comment>
<feature type="compositionally biased region" description="Polar residues" evidence="1">
    <location>
        <begin position="147"/>
        <end position="165"/>
    </location>
</feature>
<proteinExistence type="predicted"/>
<protein>
    <submittedName>
        <fullName evidence="2">Uncharacterized protein</fullName>
    </submittedName>
</protein>
<dbReference type="AlphaFoldDB" id="A0AAV7YR12"/>
<name>A0AAV7YR12_9EUKA</name>
<evidence type="ECO:0000313" key="2">
    <source>
        <dbReference type="EMBL" id="KAJ3431939.1"/>
    </source>
</evidence>
<reference evidence="2" key="1">
    <citation type="submission" date="2022-08" db="EMBL/GenBank/DDBJ databases">
        <title>Novel sulphate-reducing endosymbionts in the free-living metamonad Anaeramoeba.</title>
        <authorList>
            <person name="Jerlstrom-Hultqvist J."/>
            <person name="Cepicka I."/>
            <person name="Gallot-Lavallee L."/>
            <person name="Salas-Leiva D."/>
            <person name="Curtis B.A."/>
            <person name="Zahonova K."/>
            <person name="Pipaliya S."/>
            <person name="Dacks J."/>
            <person name="Roger A.J."/>
        </authorList>
    </citation>
    <scope>NUCLEOTIDE SEQUENCE</scope>
    <source>
        <strain evidence="2">Busselton2</strain>
    </source>
</reference>
<evidence type="ECO:0000313" key="3">
    <source>
        <dbReference type="Proteomes" id="UP001146793"/>
    </source>
</evidence>
<feature type="compositionally biased region" description="Low complexity" evidence="1">
    <location>
        <begin position="58"/>
        <end position="75"/>
    </location>
</feature>